<comment type="caution">
    <text evidence="1">The sequence shown here is derived from an EMBL/GenBank/DDBJ whole genome shotgun (WGS) entry which is preliminary data.</text>
</comment>
<accession>A0ACC0C232</accession>
<sequence length="191" mass="21859">MIITLIIILCCLCSSSVFLYLVIRFLHRVWWIPSRIRRKMSSQGIQGPPYKFIYGSTKEIASLRNQSMGKPMDNISHDIFPRLQPHVYSWTRIYGKNFLNWHGSKAQLFVTEAELIREILSNKEGAYPKMEPEGSAKKLLGEAIITNEGENWAKVRKLANHTFHADSLKVSLLTASSLISLPIYMLSYNIA</sequence>
<reference evidence="2" key="1">
    <citation type="journal article" date="2023" name="Nat. Plants">
        <title>Single-cell RNA sequencing provides a high-resolution roadmap for understanding the multicellular compartmentation of specialized metabolism.</title>
        <authorList>
            <person name="Sun S."/>
            <person name="Shen X."/>
            <person name="Li Y."/>
            <person name="Li Y."/>
            <person name="Wang S."/>
            <person name="Li R."/>
            <person name="Zhang H."/>
            <person name="Shen G."/>
            <person name="Guo B."/>
            <person name="Wei J."/>
            <person name="Xu J."/>
            <person name="St-Pierre B."/>
            <person name="Chen S."/>
            <person name="Sun C."/>
        </authorList>
    </citation>
    <scope>NUCLEOTIDE SEQUENCE [LARGE SCALE GENOMIC DNA]</scope>
</reference>
<dbReference type="EMBL" id="CM044702">
    <property type="protein sequence ID" value="KAI5678843.1"/>
    <property type="molecule type" value="Genomic_DNA"/>
</dbReference>
<gene>
    <name evidence="1" type="ORF">M9H77_09793</name>
</gene>
<proteinExistence type="predicted"/>
<protein>
    <submittedName>
        <fullName evidence="1">Uncharacterized protein</fullName>
    </submittedName>
</protein>
<evidence type="ECO:0000313" key="2">
    <source>
        <dbReference type="Proteomes" id="UP001060085"/>
    </source>
</evidence>
<dbReference type="Proteomes" id="UP001060085">
    <property type="component" value="Linkage Group LG02"/>
</dbReference>
<evidence type="ECO:0000313" key="1">
    <source>
        <dbReference type="EMBL" id="KAI5678843.1"/>
    </source>
</evidence>
<name>A0ACC0C232_CATRO</name>
<keyword evidence="2" id="KW-1185">Reference proteome</keyword>
<organism evidence="1 2">
    <name type="scientific">Catharanthus roseus</name>
    <name type="common">Madagascar periwinkle</name>
    <name type="synonym">Vinca rosea</name>
    <dbReference type="NCBI Taxonomy" id="4058"/>
    <lineage>
        <taxon>Eukaryota</taxon>
        <taxon>Viridiplantae</taxon>
        <taxon>Streptophyta</taxon>
        <taxon>Embryophyta</taxon>
        <taxon>Tracheophyta</taxon>
        <taxon>Spermatophyta</taxon>
        <taxon>Magnoliopsida</taxon>
        <taxon>eudicotyledons</taxon>
        <taxon>Gunneridae</taxon>
        <taxon>Pentapetalae</taxon>
        <taxon>asterids</taxon>
        <taxon>lamiids</taxon>
        <taxon>Gentianales</taxon>
        <taxon>Apocynaceae</taxon>
        <taxon>Rauvolfioideae</taxon>
        <taxon>Vinceae</taxon>
        <taxon>Catharanthinae</taxon>
        <taxon>Catharanthus</taxon>
    </lineage>
</organism>